<evidence type="ECO:0000256" key="4">
    <source>
        <dbReference type="ARBA" id="ARBA00022692"/>
    </source>
</evidence>
<dbReference type="GO" id="GO:0005739">
    <property type="term" value="C:mitochondrion"/>
    <property type="evidence" value="ECO:0007669"/>
    <property type="project" value="TreeGrafter"/>
</dbReference>
<dbReference type="PANTHER" id="PTHR14269">
    <property type="entry name" value="CDP-DIACYLGLYCEROL--GLYCEROL-3-PHOSPHATE 3-PHOSPHATIDYLTRANSFERASE-RELATED"/>
    <property type="match status" value="1"/>
</dbReference>
<evidence type="ECO:0000256" key="11">
    <source>
        <dbReference type="SAM" id="MobiDB-lite"/>
    </source>
</evidence>
<keyword evidence="8" id="KW-0594">Phospholipid biosynthesis</keyword>
<evidence type="ECO:0000256" key="9">
    <source>
        <dbReference type="ARBA" id="ARBA00023264"/>
    </source>
</evidence>
<evidence type="ECO:0000256" key="1">
    <source>
        <dbReference type="ARBA" id="ARBA00004141"/>
    </source>
</evidence>
<dbReference type="GO" id="GO:0016020">
    <property type="term" value="C:membrane"/>
    <property type="evidence" value="ECO:0007669"/>
    <property type="project" value="UniProtKB-SubCell"/>
</dbReference>
<keyword evidence="6" id="KW-0443">Lipid metabolism</keyword>
<sequence length="404" mass="42197">MAPKPMACAWRIARQLQLSYVASSLQLAQASTTSTPVANYDAWASAKSSTGWQPMPAYTPLVSPSLPPLWSALTRHCHARLHTRAPILQASTAAAVRAQASQHAYSTTASTTTTTTTSHKAPPTAAARTLPQLSVSAPGLATRPEPAMTSKGNVWSLPNMLSIARGLSGPGVAYLILQEQWPWALSALTISGLSDWADGALARRMGCSSVLGSYLDPLGDKVLVGCVVGALAAQGALPSWVATLIIGRDVALVVGMFVVRWQSVGWRTPWSAPPLTRAEFFRTADAAAGPPSPEGQHITGAIEDHSQRQASGETGTEGAPAFTGRQHPGAAPDAGAPFMRPLLISKVNTVLQLLLVGGCVSKAWLLWPQPELLSALEASTAAATALSMGAYGWQAARGHLLAAK</sequence>
<evidence type="ECO:0000256" key="5">
    <source>
        <dbReference type="ARBA" id="ARBA00022989"/>
    </source>
</evidence>
<evidence type="ECO:0000256" key="3">
    <source>
        <dbReference type="ARBA" id="ARBA00022679"/>
    </source>
</evidence>
<comment type="subcellular location">
    <subcellularLocation>
        <location evidence="1">Membrane</location>
        <topology evidence="1">Multi-pass membrane protein</topology>
    </subcellularLocation>
</comment>
<reference evidence="12" key="1">
    <citation type="submission" date="2021-01" db="EMBL/GenBank/DDBJ databases">
        <authorList>
            <person name="Corre E."/>
            <person name="Pelletier E."/>
            <person name="Niang G."/>
            <person name="Scheremetjew M."/>
            <person name="Finn R."/>
            <person name="Kale V."/>
            <person name="Holt S."/>
            <person name="Cochrane G."/>
            <person name="Meng A."/>
            <person name="Brown T."/>
            <person name="Cohen L."/>
        </authorList>
    </citation>
    <scope>NUCLEOTIDE SEQUENCE</scope>
    <source>
        <strain evidence="12">CCMP1320</strain>
    </source>
</reference>
<comment type="similarity">
    <text evidence="10">Belongs to the CDP-alcohol phosphatidyltransferase class-I family.</text>
</comment>
<name>A0A7S3QYG4_DUNTE</name>
<dbReference type="Gene3D" id="1.20.120.1760">
    <property type="match status" value="1"/>
</dbReference>
<dbReference type="GO" id="GO:0032049">
    <property type="term" value="P:cardiolipin biosynthetic process"/>
    <property type="evidence" value="ECO:0007669"/>
    <property type="project" value="TreeGrafter"/>
</dbReference>
<accession>A0A7S3QYG4</accession>
<dbReference type="Pfam" id="PF01066">
    <property type="entry name" value="CDP-OH_P_transf"/>
    <property type="match status" value="1"/>
</dbReference>
<evidence type="ECO:0000256" key="8">
    <source>
        <dbReference type="ARBA" id="ARBA00023209"/>
    </source>
</evidence>
<keyword evidence="7" id="KW-0472">Membrane</keyword>
<feature type="region of interest" description="Disordered" evidence="11">
    <location>
        <begin position="105"/>
        <end position="147"/>
    </location>
</feature>
<evidence type="ECO:0000256" key="2">
    <source>
        <dbReference type="ARBA" id="ARBA00022516"/>
    </source>
</evidence>
<keyword evidence="3 10" id="KW-0808">Transferase</keyword>
<feature type="region of interest" description="Disordered" evidence="11">
    <location>
        <begin position="305"/>
        <end position="330"/>
    </location>
</feature>
<dbReference type="InterPro" id="IPR043130">
    <property type="entry name" value="CDP-OH_PTrfase_TM_dom"/>
</dbReference>
<protein>
    <recommendedName>
        <fullName evidence="13">CDP-diacylglycerol--glycerol-3-phosphate 3-phosphatidyltransferase</fullName>
    </recommendedName>
</protein>
<keyword evidence="4" id="KW-0812">Transmembrane</keyword>
<dbReference type="InterPro" id="IPR000462">
    <property type="entry name" value="CDP-OH_P_trans"/>
</dbReference>
<dbReference type="PANTHER" id="PTHR14269:SF60">
    <property type="entry name" value="CARDIOLIPIN SYNTHASE (CMP-FORMING)"/>
    <property type="match status" value="1"/>
</dbReference>
<dbReference type="AlphaFoldDB" id="A0A7S3QYG4"/>
<keyword evidence="2" id="KW-0444">Lipid biosynthesis</keyword>
<organism evidence="12">
    <name type="scientific">Dunaliella tertiolecta</name>
    <name type="common">Green alga</name>
    <dbReference type="NCBI Taxonomy" id="3047"/>
    <lineage>
        <taxon>Eukaryota</taxon>
        <taxon>Viridiplantae</taxon>
        <taxon>Chlorophyta</taxon>
        <taxon>core chlorophytes</taxon>
        <taxon>Chlorophyceae</taxon>
        <taxon>CS clade</taxon>
        <taxon>Chlamydomonadales</taxon>
        <taxon>Dunaliellaceae</taxon>
        <taxon>Dunaliella</taxon>
    </lineage>
</organism>
<evidence type="ECO:0000256" key="10">
    <source>
        <dbReference type="RuleBase" id="RU003750"/>
    </source>
</evidence>
<feature type="compositionally biased region" description="Low complexity" evidence="11">
    <location>
        <begin position="105"/>
        <end position="127"/>
    </location>
</feature>
<dbReference type="InterPro" id="IPR048254">
    <property type="entry name" value="CDP_ALCOHOL_P_TRANSF_CS"/>
</dbReference>
<keyword evidence="5" id="KW-1133">Transmembrane helix</keyword>
<dbReference type="EMBL" id="HBIP01020755">
    <property type="protein sequence ID" value="CAE0497275.1"/>
    <property type="molecule type" value="Transcribed_RNA"/>
</dbReference>
<evidence type="ECO:0000313" key="12">
    <source>
        <dbReference type="EMBL" id="CAE0497275.1"/>
    </source>
</evidence>
<dbReference type="InterPro" id="IPR050324">
    <property type="entry name" value="CDP-alcohol_PTase-I"/>
</dbReference>
<proteinExistence type="inferred from homology"/>
<dbReference type="GO" id="GO:0043337">
    <property type="term" value="F:cardiolipin synthase (CMP-forming)"/>
    <property type="evidence" value="ECO:0007669"/>
    <property type="project" value="TreeGrafter"/>
</dbReference>
<gene>
    <name evidence="12" type="ORF">DTER00134_LOCUS12348</name>
</gene>
<evidence type="ECO:0008006" key="13">
    <source>
        <dbReference type="Google" id="ProtNLM"/>
    </source>
</evidence>
<evidence type="ECO:0000256" key="6">
    <source>
        <dbReference type="ARBA" id="ARBA00023098"/>
    </source>
</evidence>
<evidence type="ECO:0000256" key="7">
    <source>
        <dbReference type="ARBA" id="ARBA00023136"/>
    </source>
</evidence>
<keyword evidence="9" id="KW-1208">Phospholipid metabolism</keyword>
<dbReference type="PROSITE" id="PS00379">
    <property type="entry name" value="CDP_ALCOHOL_P_TRANSF"/>
    <property type="match status" value="1"/>
</dbReference>